<dbReference type="SUPFAM" id="SSF49265">
    <property type="entry name" value="Fibronectin type III"/>
    <property type="match status" value="1"/>
</dbReference>
<dbReference type="FunFam" id="2.60.40.10:FF:000367">
    <property type="entry name" value="Neural cell adhesion molecule L1-like protein"/>
    <property type="match status" value="1"/>
</dbReference>
<feature type="domain" description="Ig-like" evidence="9">
    <location>
        <begin position="608"/>
        <end position="700"/>
    </location>
</feature>
<dbReference type="InterPro" id="IPR003598">
    <property type="entry name" value="Ig_sub2"/>
</dbReference>
<evidence type="ECO:0000256" key="7">
    <source>
        <dbReference type="SAM" id="MobiDB-lite"/>
    </source>
</evidence>
<keyword evidence="3" id="KW-0130">Cell adhesion</keyword>
<comment type="caution">
    <text evidence="11">The sequence shown here is derived from an EMBL/GenBank/DDBJ whole genome shotgun (WGS) entry which is preliminary data.</text>
</comment>
<evidence type="ECO:0000256" key="4">
    <source>
        <dbReference type="ARBA" id="ARBA00023157"/>
    </source>
</evidence>
<keyword evidence="4" id="KW-1015">Disulfide bond</keyword>
<dbReference type="InterPro" id="IPR003599">
    <property type="entry name" value="Ig_sub"/>
</dbReference>
<keyword evidence="12" id="KW-1185">Reference proteome</keyword>
<evidence type="ECO:0000313" key="11">
    <source>
        <dbReference type="EMBL" id="TWW56067.1"/>
    </source>
</evidence>
<organism evidence="11 12">
    <name type="scientific">Takifugu flavidus</name>
    <name type="common">sansaifugu</name>
    <dbReference type="NCBI Taxonomy" id="433684"/>
    <lineage>
        <taxon>Eukaryota</taxon>
        <taxon>Metazoa</taxon>
        <taxon>Chordata</taxon>
        <taxon>Craniata</taxon>
        <taxon>Vertebrata</taxon>
        <taxon>Euteleostomi</taxon>
        <taxon>Actinopterygii</taxon>
        <taxon>Neopterygii</taxon>
        <taxon>Teleostei</taxon>
        <taxon>Neoteleostei</taxon>
        <taxon>Acanthomorphata</taxon>
        <taxon>Eupercaria</taxon>
        <taxon>Tetraodontiformes</taxon>
        <taxon>Tetradontoidea</taxon>
        <taxon>Tetraodontidae</taxon>
        <taxon>Takifugu</taxon>
    </lineage>
</organism>
<feature type="domain" description="Ig-like" evidence="9">
    <location>
        <begin position="295"/>
        <end position="419"/>
    </location>
</feature>
<dbReference type="AlphaFoldDB" id="A0A5C6MRR8"/>
<dbReference type="SMART" id="SM00408">
    <property type="entry name" value="IGc2"/>
    <property type="match status" value="5"/>
</dbReference>
<dbReference type="PANTHER" id="PTHR44170:SF36">
    <property type="entry name" value="L1 CELL ADHESION MOLECULE"/>
    <property type="match status" value="1"/>
</dbReference>
<dbReference type="EMBL" id="RHFK02000021">
    <property type="protein sequence ID" value="TWW56067.1"/>
    <property type="molecule type" value="Genomic_DNA"/>
</dbReference>
<evidence type="ECO:0000256" key="2">
    <source>
        <dbReference type="ARBA" id="ARBA00022737"/>
    </source>
</evidence>
<dbReference type="InterPro" id="IPR003006">
    <property type="entry name" value="Ig/MHC_CS"/>
</dbReference>
<dbReference type="GO" id="GO:0030426">
    <property type="term" value="C:growth cone"/>
    <property type="evidence" value="ECO:0007669"/>
    <property type="project" value="UniProtKB-SubCell"/>
</dbReference>
<feature type="domain" description="Ig-like" evidence="9">
    <location>
        <begin position="424"/>
        <end position="507"/>
    </location>
</feature>
<dbReference type="InterPro" id="IPR003961">
    <property type="entry name" value="FN3_dom"/>
</dbReference>
<reference evidence="11 12" key="1">
    <citation type="submission" date="2019-04" db="EMBL/GenBank/DDBJ databases">
        <title>Chromosome genome assembly for Takifugu flavidus.</title>
        <authorList>
            <person name="Xiao S."/>
        </authorList>
    </citation>
    <scope>NUCLEOTIDE SEQUENCE [LARGE SCALE GENOMIC DNA]</scope>
    <source>
        <strain evidence="11">HTHZ2018</strain>
        <tissue evidence="11">Muscle</tissue>
    </source>
</reference>
<keyword evidence="8" id="KW-0732">Signal</keyword>
<evidence type="ECO:0000256" key="1">
    <source>
        <dbReference type="ARBA" id="ARBA00004624"/>
    </source>
</evidence>
<dbReference type="SUPFAM" id="SSF48726">
    <property type="entry name" value="Immunoglobulin"/>
    <property type="match status" value="6"/>
</dbReference>
<evidence type="ECO:0000313" key="12">
    <source>
        <dbReference type="Proteomes" id="UP000324091"/>
    </source>
</evidence>
<feature type="domain" description="Fibronectin type-III" evidence="10">
    <location>
        <begin position="707"/>
        <end position="805"/>
    </location>
</feature>
<evidence type="ECO:0000259" key="9">
    <source>
        <dbReference type="PROSITE" id="PS50835"/>
    </source>
</evidence>
<evidence type="ECO:0000256" key="3">
    <source>
        <dbReference type="ARBA" id="ARBA00022889"/>
    </source>
</evidence>
<dbReference type="Proteomes" id="UP000324091">
    <property type="component" value="Chromosome 8"/>
</dbReference>
<feature type="domain" description="Fibronectin type-III" evidence="10">
    <location>
        <begin position="807"/>
        <end position="904"/>
    </location>
</feature>
<dbReference type="PROSITE" id="PS50835">
    <property type="entry name" value="IG_LIKE"/>
    <property type="match status" value="6"/>
</dbReference>
<dbReference type="InterPro" id="IPR013783">
    <property type="entry name" value="Ig-like_fold"/>
</dbReference>
<dbReference type="InterPro" id="IPR007110">
    <property type="entry name" value="Ig-like_dom"/>
</dbReference>
<dbReference type="Pfam" id="PF13927">
    <property type="entry name" value="Ig_3"/>
    <property type="match status" value="4"/>
</dbReference>
<feature type="domain" description="Ig-like" evidence="9">
    <location>
        <begin position="102"/>
        <end position="185"/>
    </location>
</feature>
<dbReference type="InterPro" id="IPR036179">
    <property type="entry name" value="Ig-like_dom_sf"/>
</dbReference>
<feature type="domain" description="Ig-like" evidence="9">
    <location>
        <begin position="190"/>
        <end position="280"/>
    </location>
</feature>
<dbReference type="FunFam" id="2.60.40.10:FF:000057">
    <property type="entry name" value="neural cell adhesion molecule L1"/>
    <property type="match status" value="1"/>
</dbReference>
<dbReference type="GO" id="GO:0098632">
    <property type="term" value="F:cell-cell adhesion mediator activity"/>
    <property type="evidence" value="ECO:0007669"/>
    <property type="project" value="TreeGrafter"/>
</dbReference>
<dbReference type="CDD" id="cd00063">
    <property type="entry name" value="FN3"/>
    <property type="match status" value="2"/>
</dbReference>
<feature type="region of interest" description="Disordered" evidence="7">
    <location>
        <begin position="790"/>
        <end position="818"/>
    </location>
</feature>
<keyword evidence="6" id="KW-0393">Immunoglobulin domain</keyword>
<dbReference type="PANTHER" id="PTHR44170">
    <property type="entry name" value="PROTEIN SIDEKICK"/>
    <property type="match status" value="1"/>
</dbReference>
<dbReference type="GO" id="GO:0007411">
    <property type="term" value="P:axon guidance"/>
    <property type="evidence" value="ECO:0007669"/>
    <property type="project" value="TreeGrafter"/>
</dbReference>
<feature type="domain" description="Ig-like" evidence="9">
    <location>
        <begin position="517"/>
        <end position="599"/>
    </location>
</feature>
<name>A0A5C6MRR8_9TELE</name>
<dbReference type="CDD" id="cd00096">
    <property type="entry name" value="Ig"/>
    <property type="match status" value="1"/>
</dbReference>
<dbReference type="SMART" id="SM00060">
    <property type="entry name" value="FN3"/>
    <property type="match status" value="2"/>
</dbReference>
<protein>
    <submittedName>
        <fullName evidence="11">Neural cell adhesion molecule L1</fullName>
    </submittedName>
</protein>
<sequence>MCVSQRWWRSSRGCLAPGLPLLLLLSPLTFLITTPPLALGAIQIPKHCEYCVHHTCPVHMQPRTGGLGQPAGGSDPVHMKLVDWSELVLRDKAGNSTVSQPPVLFEVPKSITAFSPVDIHLPCEATGNPPPTFHWVKGGVLIRSGLHSGTLMAEEEEPLQQFEGHYRCYATNIYGTAMTQSVQVIVEAQPVLLRQQQVHKKSYEGESIILSCNPPESSIPPFIHWMDKLMVHISQSERVLVGLDGNLYFSNLLRNDSRKDYMCNAQYLAARTILTESVISLTVVPSKDVAQARKPHFFKHTGPHSSVLALRGHRVTLECIPKGLAVERDIKRGGEAGALRRAERVAPALTELWRPLHHRTHTKVVGVKKKDGRLGETSGQPDKHNRWFHFESIGLNDDGEYECKALNSHGFTTHSFTVTVEAAPYWVKEPASQLYSPGETVHLDCQAEGIPTPSITWSINGRNITEVDEEPRRSVSGGTLILRDVVLADTAVYQCEATNKHGSALLNTFLHVVELPPQILTSDGLLYRVTEGRNILMDCEVFGSPRPDITWEGEDRLPLLSDPRVSLMTNGTLVISEVDHDDAGVYSCSVKHNNNVSINAHLEVYSQRTVIPAPPQNLRFLRGTNALLTCGFYTDPRLPPAQVVWRRDGHKLMGSETANKYSVFEDGTLKVSNIQFNDSAQYSCEVISLLDHVKAMGSITVVDRPDPPKYLSLSEVTDHNLTLNWTPGSAHNSPMIDFIVEFREEQHTEGKKWKWEEMKKVPADVQHVQLSLRPFCTYRFRVIAVNEVGRSDPSEPSDTYRTSPAVPDRNPTGVRSESAVPDSLVITWDEMDKMYHNGHGFLYEVSWREAGKRDARWNSAEVKSPPFLVQNTGTYTPFEIKVKAVNSLGSGPAPEPEIGHGGGQ</sequence>
<dbReference type="PROSITE" id="PS50853">
    <property type="entry name" value="FN3"/>
    <property type="match status" value="2"/>
</dbReference>
<proteinExistence type="predicted"/>
<dbReference type="GO" id="GO:0007420">
    <property type="term" value="P:brain development"/>
    <property type="evidence" value="ECO:0007669"/>
    <property type="project" value="TreeGrafter"/>
</dbReference>
<evidence type="ECO:0000256" key="5">
    <source>
        <dbReference type="ARBA" id="ARBA00023273"/>
    </source>
</evidence>
<feature type="signal peptide" evidence="8">
    <location>
        <begin position="1"/>
        <end position="40"/>
    </location>
</feature>
<gene>
    <name evidence="11" type="ORF">D4764_08G0000540</name>
</gene>
<dbReference type="FunFam" id="2.60.40.10:FF:002563">
    <property type="entry name" value="Neural cell adhesion molecule L1"/>
    <property type="match status" value="1"/>
</dbReference>
<dbReference type="GO" id="GO:0005886">
    <property type="term" value="C:plasma membrane"/>
    <property type="evidence" value="ECO:0007669"/>
    <property type="project" value="TreeGrafter"/>
</dbReference>
<dbReference type="SMART" id="SM00409">
    <property type="entry name" value="IG"/>
    <property type="match status" value="6"/>
</dbReference>
<evidence type="ECO:0000259" key="10">
    <source>
        <dbReference type="PROSITE" id="PS50853"/>
    </source>
</evidence>
<keyword evidence="5" id="KW-0966">Cell projection</keyword>
<dbReference type="FunFam" id="2.60.40.10:FF:000078">
    <property type="entry name" value="Neuronal cell adhesion molecule"/>
    <property type="match status" value="1"/>
</dbReference>
<accession>A0A5C6MRR8</accession>
<dbReference type="Pfam" id="PF00041">
    <property type="entry name" value="fn3"/>
    <property type="match status" value="1"/>
</dbReference>
<keyword evidence="2" id="KW-0677">Repeat</keyword>
<evidence type="ECO:0000256" key="6">
    <source>
        <dbReference type="ARBA" id="ARBA00023319"/>
    </source>
</evidence>
<dbReference type="Gene3D" id="2.60.40.10">
    <property type="entry name" value="Immunoglobulins"/>
    <property type="match status" value="8"/>
</dbReference>
<dbReference type="PROSITE" id="PS00290">
    <property type="entry name" value="IG_MHC"/>
    <property type="match status" value="1"/>
</dbReference>
<dbReference type="InterPro" id="IPR036116">
    <property type="entry name" value="FN3_sf"/>
</dbReference>
<evidence type="ECO:0000256" key="8">
    <source>
        <dbReference type="SAM" id="SignalP"/>
    </source>
</evidence>
<dbReference type="FunFam" id="2.60.40.10:FF:000347">
    <property type="entry name" value="Neuronal cell adhesion molecule"/>
    <property type="match status" value="1"/>
</dbReference>
<feature type="chain" id="PRO_5023055594" evidence="8">
    <location>
        <begin position="41"/>
        <end position="904"/>
    </location>
</feature>
<comment type="subcellular location">
    <subcellularLocation>
        <location evidence="1">Cell projection</location>
        <location evidence="1">Growth cone</location>
    </subcellularLocation>
</comment>